<dbReference type="Gene3D" id="3.10.180.10">
    <property type="entry name" value="2,3-Dihydroxybiphenyl 1,2-Dioxygenase, domain 1"/>
    <property type="match status" value="1"/>
</dbReference>
<dbReference type="InterPro" id="IPR037523">
    <property type="entry name" value="VOC_core"/>
</dbReference>
<evidence type="ECO:0000313" key="2">
    <source>
        <dbReference type="EMBL" id="MFD1180242.1"/>
    </source>
</evidence>
<dbReference type="RefSeq" id="WP_240267408.1">
    <property type="nucleotide sequence ID" value="NZ_JAKSXN010000001.1"/>
</dbReference>
<protein>
    <submittedName>
        <fullName evidence="2">VOC family protein</fullName>
    </submittedName>
</protein>
<dbReference type="Proteomes" id="UP001597211">
    <property type="component" value="Unassembled WGS sequence"/>
</dbReference>
<name>A0ABW3S6X6_9BACL</name>
<gene>
    <name evidence="2" type="ORF">ACFQ2Z_02620</name>
</gene>
<comment type="caution">
    <text evidence="2">The sequence shown here is derived from an EMBL/GenBank/DDBJ whole genome shotgun (WGS) entry which is preliminary data.</text>
</comment>
<feature type="domain" description="VOC" evidence="1">
    <location>
        <begin position="2"/>
        <end position="116"/>
    </location>
</feature>
<evidence type="ECO:0000313" key="3">
    <source>
        <dbReference type="Proteomes" id="UP001597211"/>
    </source>
</evidence>
<reference evidence="3" key="1">
    <citation type="journal article" date="2019" name="Int. J. Syst. Evol. Microbiol.">
        <title>The Global Catalogue of Microorganisms (GCM) 10K type strain sequencing project: providing services to taxonomists for standard genome sequencing and annotation.</title>
        <authorList>
            <consortium name="The Broad Institute Genomics Platform"/>
            <consortium name="The Broad Institute Genome Sequencing Center for Infectious Disease"/>
            <person name="Wu L."/>
            <person name="Ma J."/>
        </authorList>
    </citation>
    <scope>NUCLEOTIDE SEQUENCE [LARGE SCALE GENOMIC DNA]</scope>
    <source>
        <strain evidence="3">CCUG 48216</strain>
    </source>
</reference>
<dbReference type="EMBL" id="JBHTKZ010000002">
    <property type="protein sequence ID" value="MFD1180242.1"/>
    <property type="molecule type" value="Genomic_DNA"/>
</dbReference>
<evidence type="ECO:0000259" key="1">
    <source>
        <dbReference type="PROSITE" id="PS51819"/>
    </source>
</evidence>
<dbReference type="Pfam" id="PF00903">
    <property type="entry name" value="Glyoxalase"/>
    <property type="match status" value="1"/>
</dbReference>
<accession>A0ABW3S6X6</accession>
<proteinExistence type="predicted"/>
<dbReference type="InterPro" id="IPR029068">
    <property type="entry name" value="Glyas_Bleomycin-R_OHBP_Dase"/>
</dbReference>
<dbReference type="SUPFAM" id="SSF54593">
    <property type="entry name" value="Glyoxalase/Bleomycin resistance protein/Dihydroxybiphenyl dioxygenase"/>
    <property type="match status" value="1"/>
</dbReference>
<dbReference type="PROSITE" id="PS51819">
    <property type="entry name" value="VOC"/>
    <property type="match status" value="1"/>
</dbReference>
<keyword evidence="3" id="KW-1185">Reference proteome</keyword>
<dbReference type="InterPro" id="IPR004360">
    <property type="entry name" value="Glyas_Fos-R_dOase_dom"/>
</dbReference>
<sequence>MKFTEMTLWSGQLQETEAFYTETLGFALIEQGLEHFTIQAGATLITFRLARENESPYYHFALNVPENKFTEAKQWLAARVPLVLEQGEDEVFFASWNAHAVYFKDPSGNIVEWIARHNLPSGISHDFSIDDIMGVSEIGIVASEVIPFVRRLNGAGMPNWREDDPGLTPVGDEYGLLIVVRDKREWYFSNRIPARFYPVELTAAGIGRLKFRAQDEFSGAPLGRVTADS</sequence>
<organism evidence="2 3">
    <name type="scientific">Paenibacillus timonensis</name>
    <dbReference type="NCBI Taxonomy" id="225915"/>
    <lineage>
        <taxon>Bacteria</taxon>
        <taxon>Bacillati</taxon>
        <taxon>Bacillota</taxon>
        <taxon>Bacilli</taxon>
        <taxon>Bacillales</taxon>
        <taxon>Paenibacillaceae</taxon>
        <taxon>Paenibacillus</taxon>
    </lineage>
</organism>